<dbReference type="SMART" id="SM00020">
    <property type="entry name" value="Tryp_SPc"/>
    <property type="match status" value="1"/>
</dbReference>
<evidence type="ECO:0000256" key="6">
    <source>
        <dbReference type="ARBA" id="ARBA00023145"/>
    </source>
</evidence>
<feature type="domain" description="Peptidase S1" evidence="10">
    <location>
        <begin position="33"/>
        <end position="252"/>
    </location>
</feature>
<dbReference type="EMBL" id="JAACXV010000305">
    <property type="protein sequence ID" value="KAF7280352.1"/>
    <property type="molecule type" value="Genomic_DNA"/>
</dbReference>
<dbReference type="PANTHER" id="PTHR24276:SF91">
    <property type="entry name" value="AT26814P-RELATED"/>
    <property type="match status" value="1"/>
</dbReference>
<dbReference type="Proteomes" id="UP000625711">
    <property type="component" value="Unassembled WGS sequence"/>
</dbReference>
<evidence type="ECO:0000313" key="12">
    <source>
        <dbReference type="Proteomes" id="UP000625711"/>
    </source>
</evidence>
<evidence type="ECO:0000256" key="7">
    <source>
        <dbReference type="ARBA" id="ARBA00023157"/>
    </source>
</evidence>
<evidence type="ECO:0000256" key="2">
    <source>
        <dbReference type="ARBA" id="ARBA00022670"/>
    </source>
</evidence>
<feature type="chain" id="PRO_5032699080" description="Peptidase S1 domain-containing protein" evidence="9">
    <location>
        <begin position="20"/>
        <end position="256"/>
    </location>
</feature>
<dbReference type="FunFam" id="2.40.10.10:FF:000077">
    <property type="entry name" value="Predicted protein"/>
    <property type="match status" value="1"/>
</dbReference>
<evidence type="ECO:0000256" key="3">
    <source>
        <dbReference type="ARBA" id="ARBA00022729"/>
    </source>
</evidence>
<dbReference type="Gene3D" id="2.40.10.10">
    <property type="entry name" value="Trypsin-like serine proteases"/>
    <property type="match status" value="1"/>
</dbReference>
<dbReference type="PROSITE" id="PS00135">
    <property type="entry name" value="TRYPSIN_SER"/>
    <property type="match status" value="1"/>
</dbReference>
<dbReference type="GO" id="GO:0004252">
    <property type="term" value="F:serine-type endopeptidase activity"/>
    <property type="evidence" value="ECO:0007669"/>
    <property type="project" value="InterPro"/>
</dbReference>
<dbReference type="PROSITE" id="PS00134">
    <property type="entry name" value="TRYPSIN_HIS"/>
    <property type="match status" value="1"/>
</dbReference>
<feature type="signal peptide" evidence="9">
    <location>
        <begin position="1"/>
        <end position="19"/>
    </location>
</feature>
<comment type="similarity">
    <text evidence="1">Belongs to the peptidase S1 family.</text>
</comment>
<keyword evidence="4 8" id="KW-0378">Hydrolase</keyword>
<dbReference type="CDD" id="cd00190">
    <property type="entry name" value="Tryp_SPc"/>
    <property type="match status" value="1"/>
</dbReference>
<keyword evidence="7" id="KW-1015">Disulfide bond</keyword>
<keyword evidence="12" id="KW-1185">Reference proteome</keyword>
<reference evidence="11" key="1">
    <citation type="submission" date="2020-08" db="EMBL/GenBank/DDBJ databases">
        <title>Genome sequencing and assembly of the red palm weevil Rhynchophorus ferrugineus.</title>
        <authorList>
            <person name="Dias G.B."/>
            <person name="Bergman C.M."/>
            <person name="Manee M."/>
        </authorList>
    </citation>
    <scope>NUCLEOTIDE SEQUENCE</scope>
    <source>
        <strain evidence="11">AA-2017</strain>
        <tissue evidence="11">Whole larva</tissue>
    </source>
</reference>
<dbReference type="GO" id="GO:0006508">
    <property type="term" value="P:proteolysis"/>
    <property type="evidence" value="ECO:0007669"/>
    <property type="project" value="UniProtKB-KW"/>
</dbReference>
<evidence type="ECO:0000259" key="10">
    <source>
        <dbReference type="PROSITE" id="PS50240"/>
    </source>
</evidence>
<keyword evidence="2 8" id="KW-0645">Protease</keyword>
<protein>
    <recommendedName>
        <fullName evidence="10">Peptidase S1 domain-containing protein</fullName>
    </recommendedName>
</protein>
<keyword evidence="3 9" id="KW-0732">Signal</keyword>
<dbReference type="AlphaFoldDB" id="A0A834IFI4"/>
<comment type="caution">
    <text evidence="11">The sequence shown here is derived from an EMBL/GenBank/DDBJ whole genome shotgun (WGS) entry which is preliminary data.</text>
</comment>
<dbReference type="InterPro" id="IPR009003">
    <property type="entry name" value="Peptidase_S1_PA"/>
</dbReference>
<dbReference type="InterPro" id="IPR001314">
    <property type="entry name" value="Peptidase_S1A"/>
</dbReference>
<proteinExistence type="inferred from homology"/>
<dbReference type="InterPro" id="IPR001254">
    <property type="entry name" value="Trypsin_dom"/>
</dbReference>
<dbReference type="InterPro" id="IPR050430">
    <property type="entry name" value="Peptidase_S1"/>
</dbReference>
<dbReference type="InterPro" id="IPR043504">
    <property type="entry name" value="Peptidase_S1_PA_chymotrypsin"/>
</dbReference>
<evidence type="ECO:0000256" key="5">
    <source>
        <dbReference type="ARBA" id="ARBA00022825"/>
    </source>
</evidence>
<name>A0A834IFI4_RHYFE</name>
<organism evidence="11 12">
    <name type="scientific">Rhynchophorus ferrugineus</name>
    <name type="common">Red palm weevil</name>
    <name type="synonym">Curculio ferrugineus</name>
    <dbReference type="NCBI Taxonomy" id="354439"/>
    <lineage>
        <taxon>Eukaryota</taxon>
        <taxon>Metazoa</taxon>
        <taxon>Ecdysozoa</taxon>
        <taxon>Arthropoda</taxon>
        <taxon>Hexapoda</taxon>
        <taxon>Insecta</taxon>
        <taxon>Pterygota</taxon>
        <taxon>Neoptera</taxon>
        <taxon>Endopterygota</taxon>
        <taxon>Coleoptera</taxon>
        <taxon>Polyphaga</taxon>
        <taxon>Cucujiformia</taxon>
        <taxon>Curculionidae</taxon>
        <taxon>Dryophthorinae</taxon>
        <taxon>Rhynchophorus</taxon>
    </lineage>
</organism>
<dbReference type="Pfam" id="PF00089">
    <property type="entry name" value="Trypsin"/>
    <property type="match status" value="1"/>
</dbReference>
<dbReference type="OrthoDB" id="10059102at2759"/>
<accession>A0A834IFI4</accession>
<sequence>MAFKQFVIFCAFYVLPCISISFKTKNPIPDGRIIGGQRANIKDYSYHLSLLFRGNHICGAALVDKKWAITAAHCVHGFEKSLLSIRAGTSQRNSGGEVYRIKYMYAHPRYASSIVDFDIALLELAEPVTTELVKPIELPKEGSQVPHGVMATITGWGKQGEDEDDLQVLRLPTLSREACMRSYGVLTQRMFCAGYQDSGKMNSCQGDSGGPLVINGILYGIVSWGYGCERPGYPGVYSNIPVLGRFIRKVANFSEK</sequence>
<gene>
    <name evidence="11" type="ORF">GWI33_006128</name>
</gene>
<keyword evidence="5 8" id="KW-0720">Serine protease</keyword>
<dbReference type="SUPFAM" id="SSF50494">
    <property type="entry name" value="Trypsin-like serine proteases"/>
    <property type="match status" value="1"/>
</dbReference>
<dbReference type="InterPro" id="IPR033116">
    <property type="entry name" value="TRYPSIN_SER"/>
</dbReference>
<evidence type="ECO:0000256" key="4">
    <source>
        <dbReference type="ARBA" id="ARBA00022801"/>
    </source>
</evidence>
<keyword evidence="6" id="KW-0865">Zymogen</keyword>
<evidence type="ECO:0000256" key="9">
    <source>
        <dbReference type="SAM" id="SignalP"/>
    </source>
</evidence>
<evidence type="ECO:0000256" key="8">
    <source>
        <dbReference type="RuleBase" id="RU363034"/>
    </source>
</evidence>
<dbReference type="PROSITE" id="PS50240">
    <property type="entry name" value="TRYPSIN_DOM"/>
    <property type="match status" value="1"/>
</dbReference>
<evidence type="ECO:0000313" key="11">
    <source>
        <dbReference type="EMBL" id="KAF7280352.1"/>
    </source>
</evidence>
<evidence type="ECO:0000256" key="1">
    <source>
        <dbReference type="ARBA" id="ARBA00007664"/>
    </source>
</evidence>
<dbReference type="InterPro" id="IPR018114">
    <property type="entry name" value="TRYPSIN_HIS"/>
</dbReference>
<dbReference type="PANTHER" id="PTHR24276">
    <property type="entry name" value="POLYSERASE-RELATED"/>
    <property type="match status" value="1"/>
</dbReference>
<dbReference type="PRINTS" id="PR00722">
    <property type="entry name" value="CHYMOTRYPSIN"/>
</dbReference>